<sequence>MIKFLGRIRYKLMEKNKIGQYLKYAVGEIILVVIGILLALQINNWNNEKNNRIESERFMDRLLKEVRYNIEATNREIDREKDQIGSTVAILDMFNTDASKRQSRTLDSMLFICIGKNQIELKLSTLNEGLNTGSIALIPSDSLRTLLYGLQTLVDEIKHMEEINAEDIDNNLTPFLYEHLNWRTMDAEFSEYSDESGNTAFPEHDNLNVLQYMLFENLIDNRFYNSKEQLEEYENFKNTLELLEQMLE</sequence>
<dbReference type="Proteomes" id="UP001139409">
    <property type="component" value="Unassembled WGS sequence"/>
</dbReference>
<proteinExistence type="predicted"/>
<dbReference type="InterPro" id="IPR045749">
    <property type="entry name" value="DUF6090"/>
</dbReference>
<dbReference type="AlphaFoldDB" id="A0A9X1HMB9"/>
<evidence type="ECO:0000256" key="1">
    <source>
        <dbReference type="SAM" id="Phobius"/>
    </source>
</evidence>
<organism evidence="2 3">
    <name type="scientific">Fulvivirga sedimenti</name>
    <dbReference type="NCBI Taxonomy" id="2879465"/>
    <lineage>
        <taxon>Bacteria</taxon>
        <taxon>Pseudomonadati</taxon>
        <taxon>Bacteroidota</taxon>
        <taxon>Cytophagia</taxon>
        <taxon>Cytophagales</taxon>
        <taxon>Fulvivirgaceae</taxon>
        <taxon>Fulvivirga</taxon>
    </lineage>
</organism>
<comment type="caution">
    <text evidence="2">The sequence shown here is derived from an EMBL/GenBank/DDBJ whole genome shotgun (WGS) entry which is preliminary data.</text>
</comment>
<protein>
    <submittedName>
        <fullName evidence="2">Uncharacterized protein</fullName>
    </submittedName>
</protein>
<keyword evidence="1" id="KW-0472">Membrane</keyword>
<evidence type="ECO:0000313" key="3">
    <source>
        <dbReference type="Proteomes" id="UP001139409"/>
    </source>
</evidence>
<keyword evidence="3" id="KW-1185">Reference proteome</keyword>
<reference evidence="2" key="1">
    <citation type="submission" date="2021-09" db="EMBL/GenBank/DDBJ databases">
        <title>Fulvivirga sp. isolated from coastal sediment.</title>
        <authorList>
            <person name="Yu H."/>
        </authorList>
    </citation>
    <scope>NUCLEOTIDE SEQUENCE</scope>
    <source>
        <strain evidence="2">1062</strain>
    </source>
</reference>
<dbReference type="EMBL" id="JAIXNE010000001">
    <property type="protein sequence ID" value="MCA6074051.1"/>
    <property type="molecule type" value="Genomic_DNA"/>
</dbReference>
<gene>
    <name evidence="2" type="ORF">LDX50_04180</name>
</gene>
<accession>A0A9X1HMB9</accession>
<evidence type="ECO:0000313" key="2">
    <source>
        <dbReference type="EMBL" id="MCA6074051.1"/>
    </source>
</evidence>
<dbReference type="Pfam" id="PF19578">
    <property type="entry name" value="DUF6090"/>
    <property type="match status" value="1"/>
</dbReference>
<feature type="transmembrane region" description="Helical" evidence="1">
    <location>
        <begin position="21"/>
        <end position="42"/>
    </location>
</feature>
<keyword evidence="1" id="KW-1133">Transmembrane helix</keyword>
<name>A0A9X1HMB9_9BACT</name>
<keyword evidence="1" id="KW-0812">Transmembrane</keyword>
<dbReference type="RefSeq" id="WP_225697156.1">
    <property type="nucleotide sequence ID" value="NZ_JAIXNE010000001.1"/>
</dbReference>